<feature type="region of interest" description="Disordered" evidence="4">
    <location>
        <begin position="332"/>
        <end position="354"/>
    </location>
</feature>
<feature type="domain" description="Symplekin/Pta1 N-terminal" evidence="5">
    <location>
        <begin position="86"/>
        <end position="339"/>
    </location>
</feature>
<reference evidence="6" key="1">
    <citation type="submission" date="2021-12" db="EMBL/GenBank/DDBJ databases">
        <title>Curvularia clavata genome.</title>
        <authorList>
            <person name="Cao Y."/>
        </authorList>
    </citation>
    <scope>NUCLEOTIDE SEQUENCE</scope>
    <source>
        <strain evidence="6">Yc1106</strain>
    </source>
</reference>
<protein>
    <recommendedName>
        <fullName evidence="5">Symplekin/Pta1 N-terminal domain-containing protein</fullName>
    </recommendedName>
</protein>
<dbReference type="InterPro" id="IPR032460">
    <property type="entry name" value="Symplekin/Pta1_N"/>
</dbReference>
<feature type="compositionally biased region" description="Acidic residues" evidence="4">
    <location>
        <begin position="452"/>
        <end position="464"/>
    </location>
</feature>
<accession>A0A9Q8Z6I4</accession>
<evidence type="ECO:0000256" key="3">
    <source>
        <dbReference type="ARBA" id="ARBA00023242"/>
    </source>
</evidence>
<gene>
    <name evidence="6" type="ORF">yc1106_04550</name>
</gene>
<dbReference type="InterPro" id="IPR016024">
    <property type="entry name" value="ARM-type_fold"/>
</dbReference>
<dbReference type="PANTHER" id="PTHR15245">
    <property type="entry name" value="SYMPLEKIN-RELATED"/>
    <property type="match status" value="1"/>
</dbReference>
<keyword evidence="7" id="KW-1185">Reference proteome</keyword>
<evidence type="ECO:0000256" key="2">
    <source>
        <dbReference type="ARBA" id="ARBA00022664"/>
    </source>
</evidence>
<evidence type="ECO:0000259" key="5">
    <source>
        <dbReference type="Pfam" id="PF11935"/>
    </source>
</evidence>
<dbReference type="VEuPathDB" id="FungiDB:yc1106_04550"/>
<dbReference type="AlphaFoldDB" id="A0A9Q8Z6I4"/>
<dbReference type="InterPro" id="IPR021850">
    <property type="entry name" value="Symplekin/Pta1"/>
</dbReference>
<name>A0A9Q8Z6I4_CURCL</name>
<feature type="region of interest" description="Disordered" evidence="4">
    <location>
        <begin position="438"/>
        <end position="464"/>
    </location>
</feature>
<evidence type="ECO:0000256" key="4">
    <source>
        <dbReference type="SAM" id="MobiDB-lite"/>
    </source>
</evidence>
<dbReference type="SUPFAM" id="SSF48371">
    <property type="entry name" value="ARM repeat"/>
    <property type="match status" value="1"/>
</dbReference>
<evidence type="ECO:0000313" key="7">
    <source>
        <dbReference type="Proteomes" id="UP001056012"/>
    </source>
</evidence>
<feature type="compositionally biased region" description="Low complexity" evidence="4">
    <location>
        <begin position="438"/>
        <end position="451"/>
    </location>
</feature>
<dbReference type="Pfam" id="PF11935">
    <property type="entry name" value="SYMPK_PTA1_N"/>
    <property type="match status" value="1"/>
</dbReference>
<dbReference type="GO" id="GO:0005847">
    <property type="term" value="C:mRNA cleavage and polyadenylation specificity factor complex"/>
    <property type="evidence" value="ECO:0007669"/>
    <property type="project" value="TreeGrafter"/>
</dbReference>
<dbReference type="PANTHER" id="PTHR15245:SF20">
    <property type="entry name" value="SYMPLEKIN"/>
    <property type="match status" value="1"/>
</dbReference>
<dbReference type="OrthoDB" id="331600at2759"/>
<dbReference type="Proteomes" id="UP001056012">
    <property type="component" value="Chromosome 3"/>
</dbReference>
<feature type="region of interest" description="Disordered" evidence="4">
    <location>
        <begin position="768"/>
        <end position="789"/>
    </location>
</feature>
<comment type="subcellular location">
    <subcellularLocation>
        <location evidence="1">Nucleus</location>
    </subcellularLocation>
</comment>
<dbReference type="EMBL" id="CP089276">
    <property type="protein sequence ID" value="USP77276.1"/>
    <property type="molecule type" value="Genomic_DNA"/>
</dbReference>
<proteinExistence type="predicted"/>
<sequence length="789" mass="87959">MTSQTIQQMESARSLALGDGRYYPTIIPGVLPIIGYSEDQSIEIQRWGADFLAEAFASPAWPQEAKQSSAPSVLATLKAYLENVDDKSVIKSAIQAAASVYPLVYKHTVSDPSDSQNWGLMFGIKSNILRRMDSAAPGVRICCIKFLQQVILVQTPGVADPRVDTSPNPQRIHIESHASQRADHNDISLSIVPRDHPLIPYASLEAEGHGLLDRLLDIIHGDHRLDRQSQTAETHLTQTSDGLLVTATLNSLGMLIHRRPNAANKILNSVFNFNPLKLANSPMTPKNKVIIKSIERTTRALLVNIMKRNPDNPINGRIQQFLERMHRTRIEVFDESNRKRPAPSEPTDGLDQAKRQRLVAEPPSRTPSVQPLPPGPISWRQLYTLNSEGSTANFDVQAFKDPEQLVRIVVPVLQSVNPAKLEQAINAVRARYQTLRQNAAAQPAQPSIAPAAEDEEEYEPDFEPEDAEQIMNKLDGIPSNPFPSQQDPSTALAPYKLPEAPPLSEQDVQKYGDITVQRAFGMLSSVDETQKSKAAKGGFNRLAASDYSRDAWVTILSRLATRASAGLDDPDDNIKDEYAVKGARGNTRLSDSIRDGLYQYILYDWKRRIDVAISWLNEEWYNDMILTQVEEAPLTNGTVNGVPPSKPPKGNYHRCVLRLIDGILPYIEHTDKILLRFLSEIPSIDYTVLTRLKKMAEDPERIDLACNALHYLYMFRPPVRKIVVDILAEMWHENDRAKPSARKLLVRWRPEVLGDEKVGTPLVVKTESTGDGQVARESANGALEVKAAS</sequence>
<dbReference type="InterPro" id="IPR011989">
    <property type="entry name" value="ARM-like"/>
</dbReference>
<evidence type="ECO:0000313" key="6">
    <source>
        <dbReference type="EMBL" id="USP77276.1"/>
    </source>
</evidence>
<keyword evidence="2" id="KW-0507">mRNA processing</keyword>
<keyword evidence="3" id="KW-0539">Nucleus</keyword>
<dbReference type="Gene3D" id="1.25.10.10">
    <property type="entry name" value="Leucine-rich Repeat Variant"/>
    <property type="match status" value="1"/>
</dbReference>
<organism evidence="6 7">
    <name type="scientific">Curvularia clavata</name>
    <dbReference type="NCBI Taxonomy" id="95742"/>
    <lineage>
        <taxon>Eukaryota</taxon>
        <taxon>Fungi</taxon>
        <taxon>Dikarya</taxon>
        <taxon>Ascomycota</taxon>
        <taxon>Pezizomycotina</taxon>
        <taxon>Dothideomycetes</taxon>
        <taxon>Pleosporomycetidae</taxon>
        <taxon>Pleosporales</taxon>
        <taxon>Pleosporineae</taxon>
        <taxon>Pleosporaceae</taxon>
        <taxon>Curvularia</taxon>
    </lineage>
</organism>
<evidence type="ECO:0000256" key="1">
    <source>
        <dbReference type="ARBA" id="ARBA00004123"/>
    </source>
</evidence>
<dbReference type="GO" id="GO:0006397">
    <property type="term" value="P:mRNA processing"/>
    <property type="evidence" value="ECO:0007669"/>
    <property type="project" value="UniProtKB-KW"/>
</dbReference>